<evidence type="ECO:0000313" key="7">
    <source>
        <dbReference type="WBParaSite" id="SMTH1_102070.1"/>
    </source>
</evidence>
<keyword evidence="4" id="KW-0407">Ion channel</keyword>
<dbReference type="GO" id="GO:0015279">
    <property type="term" value="F:store-operated calcium channel activity"/>
    <property type="evidence" value="ECO:0007669"/>
    <property type="project" value="TreeGrafter"/>
</dbReference>
<dbReference type="PANTHER" id="PTHR10117:SF54">
    <property type="entry name" value="TRANSIENT RECEPTOR POTENTIAL-GAMMA PROTEIN"/>
    <property type="match status" value="1"/>
</dbReference>
<dbReference type="GO" id="GO:0005886">
    <property type="term" value="C:plasma membrane"/>
    <property type="evidence" value="ECO:0007669"/>
    <property type="project" value="TreeGrafter"/>
</dbReference>
<evidence type="ECO:0000259" key="5">
    <source>
        <dbReference type="SMART" id="SM01420"/>
    </source>
</evidence>
<evidence type="ECO:0000313" key="6">
    <source>
        <dbReference type="Proteomes" id="UP000050791"/>
    </source>
</evidence>
<feature type="domain" description="Transient receptor ion channel" evidence="5">
    <location>
        <begin position="44"/>
        <end position="97"/>
    </location>
</feature>
<dbReference type="PANTHER" id="PTHR10117">
    <property type="entry name" value="TRANSIENT RECEPTOR POTENTIAL CHANNEL"/>
    <property type="match status" value="1"/>
</dbReference>
<organism evidence="6 7">
    <name type="scientific">Schistosoma mattheei</name>
    <dbReference type="NCBI Taxonomy" id="31246"/>
    <lineage>
        <taxon>Eukaryota</taxon>
        <taxon>Metazoa</taxon>
        <taxon>Spiralia</taxon>
        <taxon>Lophotrochozoa</taxon>
        <taxon>Platyhelminthes</taxon>
        <taxon>Trematoda</taxon>
        <taxon>Digenea</taxon>
        <taxon>Strigeidida</taxon>
        <taxon>Schistosomatoidea</taxon>
        <taxon>Schistosomatidae</taxon>
        <taxon>Schistosoma</taxon>
    </lineage>
</organism>
<dbReference type="Proteomes" id="UP000050791">
    <property type="component" value="Unassembled WGS sequence"/>
</dbReference>
<proteinExistence type="predicted"/>
<dbReference type="WBParaSite" id="SMTH1_102070.1">
    <property type="protein sequence ID" value="SMTH1_102070.1"/>
    <property type="gene ID" value="SMTH1_102070"/>
</dbReference>
<protein>
    <submittedName>
        <fullName evidence="7">TRP_2 domain-containing protein</fullName>
    </submittedName>
</protein>
<keyword evidence="1" id="KW-0813">Transport</keyword>
<dbReference type="GO" id="GO:0034703">
    <property type="term" value="C:cation channel complex"/>
    <property type="evidence" value="ECO:0007669"/>
    <property type="project" value="TreeGrafter"/>
</dbReference>
<evidence type="ECO:0000256" key="1">
    <source>
        <dbReference type="ARBA" id="ARBA00022448"/>
    </source>
</evidence>
<dbReference type="Pfam" id="PF08344">
    <property type="entry name" value="TRP_2"/>
    <property type="match status" value="1"/>
</dbReference>
<dbReference type="GO" id="GO:0051480">
    <property type="term" value="P:regulation of cytosolic calcium ion concentration"/>
    <property type="evidence" value="ECO:0007669"/>
    <property type="project" value="TreeGrafter"/>
</dbReference>
<reference evidence="7" key="1">
    <citation type="submission" date="2023-11" db="UniProtKB">
        <authorList>
            <consortium name="WormBaseParasite"/>
        </authorList>
    </citation>
    <scope>IDENTIFICATION</scope>
</reference>
<dbReference type="InterPro" id="IPR013555">
    <property type="entry name" value="TRP_dom"/>
</dbReference>
<name>A0AA85ARI2_9TREM</name>
<evidence type="ECO:0000256" key="3">
    <source>
        <dbReference type="ARBA" id="ARBA00023065"/>
    </source>
</evidence>
<keyword evidence="2" id="KW-0677">Repeat</keyword>
<dbReference type="AlphaFoldDB" id="A0AA85ARI2"/>
<accession>A0AA85ARI2</accession>
<sequence length="97" mass="11275">MDSSNAFSPDLTPIIQSVHYNNHEMIQIFLSRNHTIDKPHSISCQWNGCQVRQDYDSLKRSRSRLNVYRALASPVYLALNSADPIMTIFHLRQQIMK</sequence>
<dbReference type="InterPro" id="IPR002153">
    <property type="entry name" value="TRPC_channel"/>
</dbReference>
<dbReference type="GO" id="GO:0070679">
    <property type="term" value="F:inositol 1,4,5 trisphosphate binding"/>
    <property type="evidence" value="ECO:0007669"/>
    <property type="project" value="TreeGrafter"/>
</dbReference>
<evidence type="ECO:0000256" key="2">
    <source>
        <dbReference type="ARBA" id="ARBA00022737"/>
    </source>
</evidence>
<dbReference type="SMART" id="SM01420">
    <property type="entry name" value="TRP_2"/>
    <property type="match status" value="1"/>
</dbReference>
<evidence type="ECO:0000256" key="4">
    <source>
        <dbReference type="ARBA" id="ARBA00023303"/>
    </source>
</evidence>
<keyword evidence="3" id="KW-0406">Ion transport</keyword>